<dbReference type="EMBL" id="MU864995">
    <property type="protein sequence ID" value="KAK4461231.1"/>
    <property type="molecule type" value="Genomic_DNA"/>
</dbReference>
<reference evidence="2" key="2">
    <citation type="submission" date="2023-06" db="EMBL/GenBank/DDBJ databases">
        <authorList>
            <consortium name="Lawrence Berkeley National Laboratory"/>
            <person name="Mondo S.J."/>
            <person name="Hensen N."/>
            <person name="Bonometti L."/>
            <person name="Westerberg I."/>
            <person name="Brannstrom I.O."/>
            <person name="Guillou S."/>
            <person name="Cros-Aarteil S."/>
            <person name="Calhoun S."/>
            <person name="Haridas S."/>
            <person name="Kuo A."/>
            <person name="Pangilinan J."/>
            <person name="Riley R."/>
            <person name="Labutti K."/>
            <person name="Andreopoulos B."/>
            <person name="Lipzen A."/>
            <person name="Chen C."/>
            <person name="Yanf M."/>
            <person name="Daum C."/>
            <person name="Ng V."/>
            <person name="Clum A."/>
            <person name="Steindorff A."/>
            <person name="Ohm R."/>
            <person name="Martin F."/>
            <person name="Silar P."/>
            <person name="Natvig D."/>
            <person name="Lalanne C."/>
            <person name="Gautier V."/>
            <person name="Ament-Velasquez S.L."/>
            <person name="Kruys A."/>
            <person name="Hutchinson M.I."/>
            <person name="Powell A.J."/>
            <person name="Barry K."/>
            <person name="Miller A.N."/>
            <person name="Grigoriev I.V."/>
            <person name="Debuchy R."/>
            <person name="Gladieux P."/>
            <person name="Thoren M.H."/>
            <person name="Johannesson H."/>
        </authorList>
    </citation>
    <scope>NUCLEOTIDE SEQUENCE</scope>
    <source>
        <strain evidence="2">PSN324</strain>
    </source>
</reference>
<comment type="caution">
    <text evidence="2">The sequence shown here is derived from an EMBL/GenBank/DDBJ whole genome shotgun (WGS) entry which is preliminary data.</text>
</comment>
<dbReference type="AlphaFoldDB" id="A0AAV9HKB3"/>
<name>A0AAV9HKB3_9PEZI</name>
<organism evidence="2 3">
    <name type="scientific">Cladorrhinum samala</name>
    <dbReference type="NCBI Taxonomy" id="585594"/>
    <lineage>
        <taxon>Eukaryota</taxon>
        <taxon>Fungi</taxon>
        <taxon>Dikarya</taxon>
        <taxon>Ascomycota</taxon>
        <taxon>Pezizomycotina</taxon>
        <taxon>Sordariomycetes</taxon>
        <taxon>Sordariomycetidae</taxon>
        <taxon>Sordariales</taxon>
        <taxon>Podosporaceae</taxon>
        <taxon>Cladorrhinum</taxon>
    </lineage>
</organism>
<feature type="chain" id="PRO_5043855142" evidence="1">
    <location>
        <begin position="24"/>
        <end position="163"/>
    </location>
</feature>
<evidence type="ECO:0000313" key="3">
    <source>
        <dbReference type="Proteomes" id="UP001321749"/>
    </source>
</evidence>
<keyword evidence="1" id="KW-0732">Signal</keyword>
<proteinExistence type="predicted"/>
<reference evidence="2" key="1">
    <citation type="journal article" date="2023" name="Mol. Phylogenet. Evol.">
        <title>Genome-scale phylogeny and comparative genomics of the fungal order Sordariales.</title>
        <authorList>
            <person name="Hensen N."/>
            <person name="Bonometti L."/>
            <person name="Westerberg I."/>
            <person name="Brannstrom I.O."/>
            <person name="Guillou S."/>
            <person name="Cros-Aarteil S."/>
            <person name="Calhoun S."/>
            <person name="Haridas S."/>
            <person name="Kuo A."/>
            <person name="Mondo S."/>
            <person name="Pangilinan J."/>
            <person name="Riley R."/>
            <person name="LaButti K."/>
            <person name="Andreopoulos B."/>
            <person name="Lipzen A."/>
            <person name="Chen C."/>
            <person name="Yan M."/>
            <person name="Daum C."/>
            <person name="Ng V."/>
            <person name="Clum A."/>
            <person name="Steindorff A."/>
            <person name="Ohm R.A."/>
            <person name="Martin F."/>
            <person name="Silar P."/>
            <person name="Natvig D.O."/>
            <person name="Lalanne C."/>
            <person name="Gautier V."/>
            <person name="Ament-Velasquez S.L."/>
            <person name="Kruys A."/>
            <person name="Hutchinson M.I."/>
            <person name="Powell A.J."/>
            <person name="Barry K."/>
            <person name="Miller A.N."/>
            <person name="Grigoriev I.V."/>
            <person name="Debuchy R."/>
            <person name="Gladieux P."/>
            <person name="Hiltunen Thoren M."/>
            <person name="Johannesson H."/>
        </authorList>
    </citation>
    <scope>NUCLEOTIDE SEQUENCE</scope>
    <source>
        <strain evidence="2">PSN324</strain>
    </source>
</reference>
<accession>A0AAV9HKB3</accession>
<feature type="signal peptide" evidence="1">
    <location>
        <begin position="1"/>
        <end position="23"/>
    </location>
</feature>
<dbReference type="Proteomes" id="UP001321749">
    <property type="component" value="Unassembled WGS sequence"/>
</dbReference>
<protein>
    <submittedName>
        <fullName evidence="2">Uncharacterized protein</fullName>
    </submittedName>
</protein>
<evidence type="ECO:0000313" key="2">
    <source>
        <dbReference type="EMBL" id="KAK4461231.1"/>
    </source>
</evidence>
<evidence type="ECO:0000256" key="1">
    <source>
        <dbReference type="SAM" id="SignalP"/>
    </source>
</evidence>
<gene>
    <name evidence="2" type="ORF">QBC42DRAFT_287753</name>
</gene>
<keyword evidence="3" id="KW-1185">Reference proteome</keyword>
<sequence>MWQVLATTIFYLALLTIITSTPSERLFDITFPHHWQSSEMPRSAYAHNVETEDHRKQLAVDPRGPWTRAPAWAENRADLIESLPYFDQAQRGVYQSGMVIHGALIDGHGGEHVTHFDDDIIITKLDGGHGEESSIVDPYEKQLLAAHATKEAGRSVGLILGEA</sequence>